<evidence type="ECO:0000256" key="1">
    <source>
        <dbReference type="ARBA" id="ARBA00022630"/>
    </source>
</evidence>
<comment type="caution">
    <text evidence="4">The sequence shown here is derived from an EMBL/GenBank/DDBJ whole genome shotgun (WGS) entry which is preliminary data.</text>
</comment>
<dbReference type="InterPro" id="IPR051799">
    <property type="entry name" value="NADH_flavin_oxidoreductase"/>
</dbReference>
<dbReference type="GO" id="GO:0016491">
    <property type="term" value="F:oxidoreductase activity"/>
    <property type="evidence" value="ECO:0007669"/>
    <property type="project" value="UniProtKB-KW"/>
</dbReference>
<reference evidence="4" key="1">
    <citation type="submission" date="2019-08" db="EMBL/GenBank/DDBJ databases">
        <authorList>
            <person name="Kucharzyk K."/>
            <person name="Murdoch R.W."/>
            <person name="Higgins S."/>
            <person name="Loffler F."/>
        </authorList>
    </citation>
    <scope>NUCLEOTIDE SEQUENCE</scope>
</reference>
<dbReference type="InterPro" id="IPR013785">
    <property type="entry name" value="Aldolase_TIM"/>
</dbReference>
<evidence type="ECO:0000256" key="2">
    <source>
        <dbReference type="ARBA" id="ARBA00023002"/>
    </source>
</evidence>
<dbReference type="InterPro" id="IPR001155">
    <property type="entry name" value="OxRdtase_FMN_N"/>
</dbReference>
<dbReference type="Pfam" id="PF00724">
    <property type="entry name" value="Oxidored_FMN"/>
    <property type="match status" value="1"/>
</dbReference>
<dbReference type="SUPFAM" id="SSF51395">
    <property type="entry name" value="FMN-linked oxidoreductases"/>
    <property type="match status" value="1"/>
</dbReference>
<evidence type="ECO:0000313" key="4">
    <source>
        <dbReference type="EMBL" id="MPM22299.1"/>
    </source>
</evidence>
<protein>
    <submittedName>
        <fullName evidence="4">Metal reductase</fullName>
        <ecNumber evidence="4">1.16.1.-</ecNumber>
    </submittedName>
</protein>
<organism evidence="4">
    <name type="scientific">bioreactor metagenome</name>
    <dbReference type="NCBI Taxonomy" id="1076179"/>
    <lineage>
        <taxon>unclassified sequences</taxon>
        <taxon>metagenomes</taxon>
        <taxon>ecological metagenomes</taxon>
    </lineage>
</organism>
<keyword evidence="1" id="KW-0285">Flavoprotein</keyword>
<accession>A0A644Y1S1</accession>
<dbReference type="CDD" id="cd02803">
    <property type="entry name" value="OYE_like_FMN_family"/>
    <property type="match status" value="1"/>
</dbReference>
<dbReference type="GO" id="GO:0010181">
    <property type="term" value="F:FMN binding"/>
    <property type="evidence" value="ECO:0007669"/>
    <property type="project" value="InterPro"/>
</dbReference>
<sequence length="294" mass="31658">MASVTPDGVAGPGQNRAYDERFIPGHRALTDTVHNAGGKVVVQINHAGSRSAGELPPSPSGISANAGPSRTITAEEIAAITAGFARSALMMKQAGYDGVQIHCAHGYLLSQFINPKFNKRTDAYGGSVENRFRFAREVLLAVREAVGPDYPVLIKINSNAEENDDQFEADLLWICSRCKTLGVSAVELSGCDFVPRTKKGDHNLYLARACAVRHGCDIPVILVGGVRTLDDMEVVLRGGIDLVALSRPLICEPDLIPRLLSGQEKSACISCSKCFPLLQTYDTERVLCVLHKKA</sequence>
<dbReference type="AlphaFoldDB" id="A0A644Y1S1"/>
<dbReference type="PANTHER" id="PTHR43656">
    <property type="entry name" value="BINDING OXIDOREDUCTASE, PUTATIVE (AFU_ORTHOLOGUE AFUA_2G08260)-RELATED"/>
    <property type="match status" value="1"/>
</dbReference>
<dbReference type="EC" id="1.16.1.-" evidence="4"/>
<proteinExistence type="predicted"/>
<dbReference type="EMBL" id="VSSQ01003777">
    <property type="protein sequence ID" value="MPM22299.1"/>
    <property type="molecule type" value="Genomic_DNA"/>
</dbReference>
<feature type="domain" description="NADH:flavin oxidoreductase/NADH oxidase N-terminal" evidence="3">
    <location>
        <begin position="2"/>
        <end position="264"/>
    </location>
</feature>
<dbReference type="Gene3D" id="3.20.20.70">
    <property type="entry name" value="Aldolase class I"/>
    <property type="match status" value="1"/>
</dbReference>
<name>A0A644Y1S1_9ZZZZ</name>
<evidence type="ECO:0000259" key="3">
    <source>
        <dbReference type="Pfam" id="PF00724"/>
    </source>
</evidence>
<keyword evidence="2 4" id="KW-0560">Oxidoreductase</keyword>
<dbReference type="PANTHER" id="PTHR43656:SF2">
    <property type="entry name" value="BINDING OXIDOREDUCTASE, PUTATIVE (AFU_ORTHOLOGUE AFUA_2G08260)-RELATED"/>
    <property type="match status" value="1"/>
</dbReference>
<gene>
    <name evidence="4" type="ORF">SDC9_68750</name>
</gene>